<dbReference type="Proteomes" id="UP000777935">
    <property type="component" value="Unassembled WGS sequence"/>
</dbReference>
<feature type="compositionally biased region" description="Basic and acidic residues" evidence="1">
    <location>
        <begin position="194"/>
        <end position="207"/>
    </location>
</feature>
<keyword evidence="3" id="KW-1185">Reference proteome</keyword>
<evidence type="ECO:0000313" key="3">
    <source>
        <dbReference type="Proteomes" id="UP000777935"/>
    </source>
</evidence>
<evidence type="ECO:0000313" key="2">
    <source>
        <dbReference type="EMBL" id="NSX56522.1"/>
    </source>
</evidence>
<evidence type="ECO:0000256" key="1">
    <source>
        <dbReference type="SAM" id="MobiDB-lite"/>
    </source>
</evidence>
<sequence>MVFLEPYIDPRVQQAFVAGAVVAVGWMVNGRQNRRARLRQREERLRDVHRALYAEIASYLENLQSEEALLAYRDQMLAHMRENPGFIPLIPTEQNDTIFRTILPEIHILPRTSIDPVVAYYNQLFAIESLVTDMRGDGFKELDHERRAAMYSDYIALKTQALADGNYALKMITAFAEGGRAKARDQEVRVATEVKALSKEESQKKPSEINTPDVDPSGPSRE</sequence>
<feature type="region of interest" description="Disordered" evidence="1">
    <location>
        <begin position="194"/>
        <end position="222"/>
    </location>
</feature>
<dbReference type="RefSeq" id="WP_174139674.1">
    <property type="nucleotide sequence ID" value="NZ_JABUFE010000013.1"/>
</dbReference>
<reference evidence="2 3" key="1">
    <citation type="submission" date="2020-06" db="EMBL/GenBank/DDBJ databases">
        <title>Sulfitobacter algicola sp. nov., isolated from green algae.</title>
        <authorList>
            <person name="Wang C."/>
        </authorList>
    </citation>
    <scope>NUCLEOTIDE SEQUENCE [LARGE SCALE GENOMIC DNA]</scope>
    <source>
        <strain evidence="2 3">1151</strain>
    </source>
</reference>
<accession>A0ABX2IUF1</accession>
<organism evidence="2 3">
    <name type="scientific">Parasulfitobacter algicola</name>
    <dbReference type="NCBI Taxonomy" id="2614809"/>
    <lineage>
        <taxon>Bacteria</taxon>
        <taxon>Pseudomonadati</taxon>
        <taxon>Pseudomonadota</taxon>
        <taxon>Alphaproteobacteria</taxon>
        <taxon>Rhodobacterales</taxon>
        <taxon>Roseobacteraceae</taxon>
        <taxon>Parasulfitobacter</taxon>
    </lineage>
</organism>
<gene>
    <name evidence="2" type="ORF">HRQ87_17170</name>
</gene>
<protein>
    <submittedName>
        <fullName evidence="2">Uncharacterized protein</fullName>
    </submittedName>
</protein>
<dbReference type="EMBL" id="JABUFE010000013">
    <property type="protein sequence ID" value="NSX56522.1"/>
    <property type="molecule type" value="Genomic_DNA"/>
</dbReference>
<name>A0ABX2IUF1_9RHOB</name>
<comment type="caution">
    <text evidence="2">The sequence shown here is derived from an EMBL/GenBank/DDBJ whole genome shotgun (WGS) entry which is preliminary data.</text>
</comment>
<proteinExistence type="predicted"/>